<dbReference type="EMBL" id="CAJVQA010027659">
    <property type="protein sequence ID" value="CAG8792481.1"/>
    <property type="molecule type" value="Genomic_DNA"/>
</dbReference>
<name>A0A9N9JUK0_9GLOM</name>
<protein>
    <submittedName>
        <fullName evidence="1">19487_t:CDS:1</fullName>
    </submittedName>
</protein>
<comment type="caution">
    <text evidence="1">The sequence shown here is derived from an EMBL/GenBank/DDBJ whole genome shotgun (WGS) entry which is preliminary data.</text>
</comment>
<accession>A0A9N9JUK0</accession>
<proteinExistence type="predicted"/>
<organism evidence="1 2">
    <name type="scientific">Cetraspora pellucida</name>
    <dbReference type="NCBI Taxonomy" id="1433469"/>
    <lineage>
        <taxon>Eukaryota</taxon>
        <taxon>Fungi</taxon>
        <taxon>Fungi incertae sedis</taxon>
        <taxon>Mucoromycota</taxon>
        <taxon>Glomeromycotina</taxon>
        <taxon>Glomeromycetes</taxon>
        <taxon>Diversisporales</taxon>
        <taxon>Gigasporaceae</taxon>
        <taxon>Cetraspora</taxon>
    </lineage>
</organism>
<keyword evidence="2" id="KW-1185">Reference proteome</keyword>
<evidence type="ECO:0000313" key="2">
    <source>
        <dbReference type="Proteomes" id="UP000789759"/>
    </source>
</evidence>
<gene>
    <name evidence="1" type="ORF">CPELLU_LOCUS17103</name>
</gene>
<dbReference type="Proteomes" id="UP000789759">
    <property type="component" value="Unassembled WGS sequence"/>
</dbReference>
<dbReference type="AlphaFoldDB" id="A0A9N9JUK0"/>
<evidence type="ECO:0000313" key="1">
    <source>
        <dbReference type="EMBL" id="CAG8792481.1"/>
    </source>
</evidence>
<dbReference type="OrthoDB" id="2434888at2759"/>
<sequence length="110" mass="12107">MPDLDIAPSTTDINLCRKNLVIFNQLITEYPLGFAMGEINTALKEAVEKGCNVSPPTVVILEAGPAPNSNLAVHKTCEMYIEDLKLNQGDSLDIVCDEAIFYRLTDYSNN</sequence>
<reference evidence="1" key="1">
    <citation type="submission" date="2021-06" db="EMBL/GenBank/DDBJ databases">
        <authorList>
            <person name="Kallberg Y."/>
            <person name="Tangrot J."/>
            <person name="Rosling A."/>
        </authorList>
    </citation>
    <scope>NUCLEOTIDE SEQUENCE</scope>
    <source>
        <strain evidence="1">FL966</strain>
    </source>
</reference>